<keyword evidence="3" id="KW-1185">Reference proteome</keyword>
<accession>A0A6S7BMN1</accession>
<organism evidence="2 3">
    <name type="scientific">Paraburkholderia ultramafica</name>
    <dbReference type="NCBI Taxonomy" id="1544867"/>
    <lineage>
        <taxon>Bacteria</taxon>
        <taxon>Pseudomonadati</taxon>
        <taxon>Pseudomonadota</taxon>
        <taxon>Betaproteobacteria</taxon>
        <taxon>Burkholderiales</taxon>
        <taxon>Burkholderiaceae</taxon>
        <taxon>Paraburkholderia</taxon>
    </lineage>
</organism>
<dbReference type="GO" id="GO:0000166">
    <property type="term" value="F:nucleotide binding"/>
    <property type="evidence" value="ECO:0007669"/>
    <property type="project" value="InterPro"/>
</dbReference>
<dbReference type="InterPro" id="IPR036291">
    <property type="entry name" value="NAD(P)-bd_dom_sf"/>
</dbReference>
<dbReference type="Gene3D" id="3.40.50.720">
    <property type="entry name" value="NAD(P)-binding Rossmann-like Domain"/>
    <property type="match status" value="1"/>
</dbReference>
<dbReference type="SUPFAM" id="SSF51735">
    <property type="entry name" value="NAD(P)-binding Rossmann-fold domains"/>
    <property type="match status" value="1"/>
</dbReference>
<dbReference type="InterPro" id="IPR000683">
    <property type="entry name" value="Gfo/Idh/MocA-like_OxRdtase_N"/>
</dbReference>
<dbReference type="InterPro" id="IPR051450">
    <property type="entry name" value="Gfo/Idh/MocA_Oxidoreductases"/>
</dbReference>
<dbReference type="AlphaFoldDB" id="A0A6S7BMN1"/>
<dbReference type="Pfam" id="PF01408">
    <property type="entry name" value="GFO_IDH_MocA"/>
    <property type="match status" value="1"/>
</dbReference>
<gene>
    <name evidence="2" type="ORF">LMG28614_06345</name>
</gene>
<evidence type="ECO:0000259" key="1">
    <source>
        <dbReference type="Pfam" id="PF01408"/>
    </source>
</evidence>
<dbReference type="PANTHER" id="PTHR43377:SF1">
    <property type="entry name" value="BILIVERDIN REDUCTASE A"/>
    <property type="match status" value="1"/>
</dbReference>
<reference evidence="2 3" key="1">
    <citation type="submission" date="2020-04" db="EMBL/GenBank/DDBJ databases">
        <authorList>
            <person name="De Canck E."/>
        </authorList>
    </citation>
    <scope>NUCLEOTIDE SEQUENCE [LARGE SCALE GENOMIC DNA]</scope>
    <source>
        <strain evidence="2 3">LMG 28614</strain>
    </source>
</reference>
<dbReference type="RefSeq" id="WP_175153267.1">
    <property type="nucleotide sequence ID" value="NZ_CADIKK010000044.1"/>
</dbReference>
<evidence type="ECO:0000313" key="2">
    <source>
        <dbReference type="EMBL" id="CAB3806236.1"/>
    </source>
</evidence>
<dbReference type="EMBL" id="CADIKK010000044">
    <property type="protein sequence ID" value="CAB3806236.1"/>
    <property type="molecule type" value="Genomic_DNA"/>
</dbReference>
<dbReference type="PANTHER" id="PTHR43377">
    <property type="entry name" value="BILIVERDIN REDUCTASE A"/>
    <property type="match status" value="1"/>
</dbReference>
<name>A0A6S7BMN1_9BURK</name>
<proteinExistence type="predicted"/>
<evidence type="ECO:0000313" key="3">
    <source>
        <dbReference type="Proteomes" id="UP000494365"/>
    </source>
</evidence>
<dbReference type="Proteomes" id="UP000494365">
    <property type="component" value="Unassembled WGS sequence"/>
</dbReference>
<feature type="domain" description="Gfo/Idh/MocA-like oxidoreductase N-terminal" evidence="1">
    <location>
        <begin position="4"/>
        <end position="74"/>
    </location>
</feature>
<sequence>MKKLRTAIVGCGKVGHFHARALTNLANSEFVAVCSTSIASAKAFGQQYGVSAFDSVDTMVDGAQVDVVCICTPHPLDRLTRSRTSGRLCSEGGCECN</sequence>
<protein>
    <recommendedName>
        <fullName evidence="1">Gfo/Idh/MocA-like oxidoreductase N-terminal domain-containing protein</fullName>
    </recommendedName>
</protein>